<dbReference type="GO" id="GO:0008270">
    <property type="term" value="F:zinc ion binding"/>
    <property type="evidence" value="ECO:0007669"/>
    <property type="project" value="UniProtKB-KW"/>
</dbReference>
<dbReference type="STRING" id="6185.A0A094ZKB1"/>
<feature type="compositionally biased region" description="Low complexity" evidence="4">
    <location>
        <begin position="933"/>
        <end position="944"/>
    </location>
</feature>
<evidence type="ECO:0000256" key="3">
    <source>
        <dbReference type="ARBA" id="ARBA00022833"/>
    </source>
</evidence>
<evidence type="ECO:0000256" key="2">
    <source>
        <dbReference type="ARBA" id="ARBA00022771"/>
    </source>
</evidence>
<gene>
    <name evidence="7" type="ORF">MS3_03308</name>
</gene>
<evidence type="ECO:0000313" key="7">
    <source>
        <dbReference type="EMBL" id="KGB35080.1"/>
    </source>
</evidence>
<feature type="compositionally biased region" description="Polar residues" evidence="4">
    <location>
        <begin position="1563"/>
        <end position="1579"/>
    </location>
</feature>
<dbReference type="EMBL" id="KL250654">
    <property type="protein sequence ID" value="KGB35080.1"/>
    <property type="molecule type" value="Genomic_DNA"/>
</dbReference>
<feature type="compositionally biased region" description="Polar residues" evidence="4">
    <location>
        <begin position="1362"/>
        <end position="1382"/>
    </location>
</feature>
<feature type="compositionally biased region" description="Polar residues" evidence="4">
    <location>
        <begin position="658"/>
        <end position="669"/>
    </location>
</feature>
<dbReference type="Gene3D" id="3.30.40.10">
    <property type="entry name" value="Zinc/RING finger domain, C3HC4 (zinc finger)"/>
    <property type="match status" value="1"/>
</dbReference>
<feature type="compositionally biased region" description="Low complexity" evidence="4">
    <location>
        <begin position="678"/>
        <end position="690"/>
    </location>
</feature>
<organism evidence="7">
    <name type="scientific">Schistosoma haematobium</name>
    <name type="common">Blood fluke</name>
    <dbReference type="NCBI Taxonomy" id="6185"/>
    <lineage>
        <taxon>Eukaryota</taxon>
        <taxon>Metazoa</taxon>
        <taxon>Spiralia</taxon>
        <taxon>Lophotrochozoa</taxon>
        <taxon>Platyhelminthes</taxon>
        <taxon>Trematoda</taxon>
        <taxon>Digenea</taxon>
        <taxon>Strigeidida</taxon>
        <taxon>Schistosomatoidea</taxon>
        <taxon>Schistosomatidae</taxon>
        <taxon>Schistosoma</taxon>
    </lineage>
</organism>
<feature type="region of interest" description="Disordered" evidence="4">
    <location>
        <begin position="1342"/>
        <end position="1382"/>
    </location>
</feature>
<dbReference type="PANTHER" id="PTHR10782">
    <property type="entry name" value="ZINC FINGER MIZ DOMAIN-CONTAINING PROTEIN"/>
    <property type="match status" value="1"/>
</dbReference>
<keyword evidence="1" id="KW-0479">Metal-binding</keyword>
<keyword evidence="2" id="KW-0863">Zinc-finger</keyword>
<dbReference type="GO" id="GO:0000785">
    <property type="term" value="C:chromatin"/>
    <property type="evidence" value="ECO:0007669"/>
    <property type="project" value="TreeGrafter"/>
</dbReference>
<dbReference type="GO" id="GO:0061665">
    <property type="term" value="F:SUMO ligase activity"/>
    <property type="evidence" value="ECO:0007669"/>
    <property type="project" value="TreeGrafter"/>
</dbReference>
<reference evidence="7" key="1">
    <citation type="journal article" date="2012" name="Nat. Genet.">
        <title>Whole-genome sequence of Schistosoma haematobium.</title>
        <authorList>
            <person name="Young N.D."/>
            <person name="Jex A.R."/>
            <person name="Li B."/>
            <person name="Liu S."/>
            <person name="Yang L."/>
            <person name="Xiong Z."/>
            <person name="Li Y."/>
            <person name="Cantacessi C."/>
            <person name="Hall R.S."/>
            <person name="Xu X."/>
            <person name="Chen F."/>
            <person name="Wu X."/>
            <person name="Zerlotini A."/>
            <person name="Oliveira G."/>
            <person name="Hofmann A."/>
            <person name="Zhang G."/>
            <person name="Fang X."/>
            <person name="Kang Y."/>
            <person name="Campbell B.E."/>
            <person name="Loukas A."/>
            <person name="Ranganathan S."/>
            <person name="Rollinson D."/>
            <person name="Rinaldi G."/>
            <person name="Brindley P.J."/>
            <person name="Yang H."/>
            <person name="Wang J."/>
            <person name="Wang J."/>
            <person name="Gasser R.B."/>
        </authorList>
    </citation>
    <scope>NUCLEOTIDE SEQUENCE [LARGE SCALE GENOMIC DNA]</scope>
</reference>
<sequence length="1876" mass="201092">MRIVPACAYPPILQTNITNGPDLYRERDTFNYGVANGQPLPVQPLSSNQAMYHGSVSAPGLGCPNTTMSPQSQMPTQQSHFQMQQYSQMQQSYGDAMGNCQVSSFQPQQQYPTMILNSNLDKVASQQLSTSESPPNLNYIRNPNINGALPHSQIMSNTTASYGLPSAPNCTTIASHQPRTSLISMGTQNIVNRNIPQSQQISCRSSATRVVSSESVSFQPSSMYLPYSSECPVTQPGSGITAPYSVAMSTCNTIPQVINNTMVPGSVCCPGQSPRPPAGSRNQVSSNAPTSTPLMQQQQMYSSQQSRSLNNSSVYSGSCYGNQQYTQPSPAFRPSPSTMNSQTTASVVTRSTTPRDAQGNNCLTMHHTLPQQQSQQLSVSQCSNPSPIVGPGSLQSGVRSIGSCSVNSGTTSIYNHPCTPTGHSVPSAIGSNQTVAPNPSTPPCVMPTGNSRVMGSHVNPGVGDLCYLPPPPSRPISSGGREVVMTAVSIGSGGGGPLVASSGNEMMLNSNFHISTGLNPSTSTSFSGNNSQIHGLQNDFDGSVPNSSPLMMMTMPVSSPIPGNFINGPMHANVMNISMVSSTPAPPPYHQPTSMMPCRSMGPSFFSPTSMSMPPITVTSAVYLNSIPTFSTVPDPGSVNNSDRGMYGIIGENIIGSSVNSKQASGTNKTRPKRVRGSKTSSGVGRGSRVNSKKNLTANTIPSVSSSESFSPGQRPVNQQSKKLQSWNNGSSTNVSFNSTMISPTQSMGIPMVNSGFIGNLDRRESPVTFATQSNNGSMRPNSGPPVNNNLNISTTGITYNESSNNLDTQPNHNTRLPVSPQHSYCSSQMPMQQQQYSVSNTSNNCTSYSSGHGNNAFYNQINQHISNINMNTSQQTLTSNNNQICYSNVGPPNNNTQPPPPNVHYQSHTIQPNSNVQTISSSPLTSNCNRISAQSNSNSQNYPPSAPLPPPPPSNSSSTTTNTAAVGNASYTYTDRLVCPITNGMVWGPTQMQLNDVMHQYLPEGIYVRRFEFDLTANHLSTIVGRSDLDIVVCSHLLSEPLQVCHWPPDAVQIRFNDYLLRLDRSSVNGGQPAHKVACVKQLCQPGRNQLEIAILGLGEDPNQPSTMAKRRATAQTLEAHRFAAFMAHMPALNVLLDGLQRRRPAGVNTLCDILEGRIGTRNLNEDGSTTRNITSGASQTPVIAELNLVCPVFRTRMRIPGRIAGCQHIEAFDMEAFLRREVLWPRLNCPICGHKSPAGLDGLCIDTTILYASQLVPQSAESILVRSDGYWRLVPPLCLDLPIEIDQWQPLIGPLTELVSQAFNQISSKGSLRGQNPGSVGVRQITTHCHTNVSQTIPDWNQSPLQRISPQHQQPPPKVASTSRKSQQLHPTGQTTKVVTSQQDIVNSPQWVSDSCSPSNQTNSENICSNTSCGPAGELVDSAYSSAASRPSSQPVSWIGTQSSPDKISTSISLPSSPSISTRPVSCFSMAAIPGVNMCVVDSMSSTSSSLSTASTYTTMMTKSFLSTSVSSNITKGVIAEQCIDIGSDNNSYHTPMTTTSTAVVTTSSNGFPTDEMSSKGGVSTSEYSSPSTINLESSSSGLTSSTRRCPTSSLNMGLDFLLTEDQTITSTAICSGQRSPQMSSAVVSDAVRSLLTSTSDTIGSSISPTISASTANSDDFPVNKMKCTYNSCSEQSTSPKSENISSNREQPSDCGDTLIVSSFLNKEEKYKLSNQLTSCTPKVENDVKISLNEINDEETSLILNEVAMPTKRIKLDSPQISPQISLHICVAEQISNLPDKRDDDISSAKQSTASSVTTTTLNDELYKVKKVISGHSNEIENGSYTGYVGLINNDFDEEKVSIELIHSVSSKIDQLDLFLDESYIRFVEHFPCV</sequence>
<evidence type="ECO:0000259" key="6">
    <source>
        <dbReference type="Pfam" id="PF25527"/>
    </source>
</evidence>
<feature type="region of interest" description="Disordered" evidence="4">
    <location>
        <begin position="1426"/>
        <end position="1457"/>
    </location>
</feature>
<feature type="domain" description="ZMIZ1/ZMIZ2 GBD-like" evidence="6">
    <location>
        <begin position="1009"/>
        <end position="1095"/>
    </location>
</feature>
<evidence type="ECO:0000256" key="1">
    <source>
        <dbReference type="ARBA" id="ARBA00022723"/>
    </source>
</evidence>
<dbReference type="InterPro" id="IPR013083">
    <property type="entry name" value="Znf_RING/FYVE/PHD"/>
</dbReference>
<feature type="compositionally biased region" description="Polar residues" evidence="4">
    <location>
        <begin position="693"/>
        <end position="702"/>
    </location>
</feature>
<name>A0A094ZKB1_SCHHA</name>
<feature type="compositionally biased region" description="Low complexity" evidence="4">
    <location>
        <begin position="1426"/>
        <end position="1435"/>
    </location>
</feature>
<dbReference type="Pfam" id="PF25527">
    <property type="entry name" value="GBD-like_ZMIZ1_ZMIZ2"/>
    <property type="match status" value="1"/>
</dbReference>
<dbReference type="PANTHER" id="PTHR10782:SF4">
    <property type="entry name" value="TONALLI, ISOFORM E"/>
    <property type="match status" value="1"/>
</dbReference>
<feature type="region of interest" description="Disordered" evidence="4">
    <location>
        <begin position="1674"/>
        <end position="1696"/>
    </location>
</feature>
<feature type="region of interest" description="Disordered" evidence="4">
    <location>
        <begin position="1551"/>
        <end position="1592"/>
    </location>
</feature>
<accession>A0A094ZKB1</accession>
<feature type="compositionally biased region" description="Polar residues" evidence="4">
    <location>
        <begin position="1436"/>
        <end position="1449"/>
    </location>
</feature>
<proteinExistence type="predicted"/>
<protein>
    <submittedName>
        <fullName evidence="7">Zinc finger MIZ domain-containing protein 1</fullName>
    </submittedName>
</protein>
<feature type="region of interest" description="Disordered" evidence="4">
    <location>
        <begin position="268"/>
        <end position="309"/>
    </location>
</feature>
<dbReference type="GO" id="GO:0016925">
    <property type="term" value="P:protein sumoylation"/>
    <property type="evidence" value="ECO:0007669"/>
    <property type="project" value="TreeGrafter"/>
</dbReference>
<evidence type="ECO:0000256" key="4">
    <source>
        <dbReference type="SAM" id="MobiDB-lite"/>
    </source>
</evidence>
<feature type="region of interest" description="Disordered" evidence="4">
    <location>
        <begin position="883"/>
        <end position="964"/>
    </location>
</feature>
<evidence type="ECO:0000259" key="5">
    <source>
        <dbReference type="Pfam" id="PF02891"/>
    </source>
</evidence>
<feature type="domain" description="SP-RING-type" evidence="5">
    <location>
        <begin position="1189"/>
        <end position="1235"/>
    </location>
</feature>
<feature type="compositionally biased region" description="Low complexity" evidence="4">
    <location>
        <begin position="296"/>
        <end position="309"/>
    </location>
</feature>
<keyword evidence="3" id="KW-0862">Zinc</keyword>
<dbReference type="InterPro" id="IPR004181">
    <property type="entry name" value="Znf_MIZ"/>
</dbReference>
<feature type="region of interest" description="Disordered" evidence="4">
    <location>
        <begin position="325"/>
        <end position="362"/>
    </location>
</feature>
<feature type="region of interest" description="Disordered" evidence="4">
    <location>
        <begin position="658"/>
        <end position="730"/>
    </location>
</feature>
<dbReference type="Pfam" id="PF02891">
    <property type="entry name" value="zf-MIZ"/>
    <property type="match status" value="1"/>
</dbReference>
<feature type="compositionally biased region" description="Polar residues" evidence="4">
    <location>
        <begin position="905"/>
        <end position="932"/>
    </location>
</feature>
<feature type="compositionally biased region" description="Polar residues" evidence="4">
    <location>
        <begin position="280"/>
        <end position="295"/>
    </location>
</feature>
<feature type="compositionally biased region" description="Polar residues" evidence="4">
    <location>
        <begin position="1674"/>
        <end position="1692"/>
    </location>
</feature>
<feature type="compositionally biased region" description="Low complexity" evidence="4">
    <location>
        <begin position="1580"/>
        <end position="1589"/>
    </location>
</feature>
<feature type="compositionally biased region" description="Polar residues" evidence="4">
    <location>
        <begin position="716"/>
        <end position="730"/>
    </location>
</feature>
<feature type="compositionally biased region" description="Pro residues" evidence="4">
    <location>
        <begin position="945"/>
        <end position="955"/>
    </location>
</feature>
<feature type="compositionally biased region" description="Polar residues" evidence="4">
    <location>
        <begin position="1342"/>
        <end position="1354"/>
    </location>
</feature>
<dbReference type="InterPro" id="IPR057847">
    <property type="entry name" value="ZMIZ1/ZMIZ2_GBD-like"/>
</dbReference>